<gene>
    <name evidence="2" type="ORF">SMN809_LOCUS32641</name>
</gene>
<evidence type="ECO:0000313" key="3">
    <source>
        <dbReference type="Proteomes" id="UP000676336"/>
    </source>
</evidence>
<evidence type="ECO:0000313" key="2">
    <source>
        <dbReference type="EMBL" id="CAF4449370.1"/>
    </source>
</evidence>
<accession>A0A8S2WLH3</accession>
<name>A0A8S2WLH3_9BILA</name>
<feature type="region of interest" description="Disordered" evidence="1">
    <location>
        <begin position="1"/>
        <end position="77"/>
    </location>
</feature>
<feature type="compositionally biased region" description="Polar residues" evidence="1">
    <location>
        <begin position="53"/>
        <end position="62"/>
    </location>
</feature>
<feature type="non-terminal residue" evidence="2">
    <location>
        <position position="1"/>
    </location>
</feature>
<organism evidence="2 3">
    <name type="scientific">Rotaria magnacalcarata</name>
    <dbReference type="NCBI Taxonomy" id="392030"/>
    <lineage>
        <taxon>Eukaryota</taxon>
        <taxon>Metazoa</taxon>
        <taxon>Spiralia</taxon>
        <taxon>Gnathifera</taxon>
        <taxon>Rotifera</taxon>
        <taxon>Eurotatoria</taxon>
        <taxon>Bdelloidea</taxon>
        <taxon>Philodinida</taxon>
        <taxon>Philodinidae</taxon>
        <taxon>Rotaria</taxon>
    </lineage>
</organism>
<proteinExistence type="predicted"/>
<feature type="compositionally biased region" description="Polar residues" evidence="1">
    <location>
        <begin position="35"/>
        <end position="46"/>
    </location>
</feature>
<dbReference type="EMBL" id="CAJOBI010069010">
    <property type="protein sequence ID" value="CAF4449370.1"/>
    <property type="molecule type" value="Genomic_DNA"/>
</dbReference>
<reference evidence="2" key="1">
    <citation type="submission" date="2021-02" db="EMBL/GenBank/DDBJ databases">
        <authorList>
            <person name="Nowell W R."/>
        </authorList>
    </citation>
    <scope>NUCLEOTIDE SEQUENCE</scope>
</reference>
<dbReference type="AlphaFoldDB" id="A0A8S2WLH3"/>
<comment type="caution">
    <text evidence="2">The sequence shown here is derived from an EMBL/GenBank/DDBJ whole genome shotgun (WGS) entry which is preliminary data.</text>
</comment>
<sequence length="77" mass="8410">SVENKVESEPSPPERSASFSTENMTEEQNQTEFESTQQPSAPSSSIHTKEEQNQAASSSTVNTEEKSFKTTQGLTAK</sequence>
<dbReference type="Proteomes" id="UP000676336">
    <property type="component" value="Unassembled WGS sequence"/>
</dbReference>
<protein>
    <submittedName>
        <fullName evidence="2">Uncharacterized protein</fullName>
    </submittedName>
</protein>
<evidence type="ECO:0000256" key="1">
    <source>
        <dbReference type="SAM" id="MobiDB-lite"/>
    </source>
</evidence>
<feature type="compositionally biased region" description="Low complexity" evidence="1">
    <location>
        <begin position="14"/>
        <end position="34"/>
    </location>
</feature>